<organism evidence="5">
    <name type="scientific">hydrothermal vent metagenome</name>
    <dbReference type="NCBI Taxonomy" id="652676"/>
    <lineage>
        <taxon>unclassified sequences</taxon>
        <taxon>metagenomes</taxon>
        <taxon>ecological metagenomes</taxon>
    </lineage>
</organism>
<dbReference type="InterPro" id="IPR020103">
    <property type="entry name" value="PsdUridine_synth_cat_dom_sf"/>
</dbReference>
<dbReference type="Gene3D" id="3.30.70.660">
    <property type="entry name" value="Pseudouridine synthase I, catalytic domain, C-terminal subdomain"/>
    <property type="match status" value="1"/>
</dbReference>
<evidence type="ECO:0000256" key="3">
    <source>
        <dbReference type="ARBA" id="ARBA00023235"/>
    </source>
</evidence>
<dbReference type="InterPro" id="IPR020094">
    <property type="entry name" value="TruA/RsuA/RluB/E/F_N"/>
</dbReference>
<sequence length="257" mass="28379">MRNIKLTIEYDGTNYSGWQIQPDSPTIQGALEAAVRMIIAYKISSDNTPSDLSYDGIHGASRTDAGVHAFAHVATFKTDSLIPVDGLRRGLNSILPGDIAVKDAALVPADFDARRHSKGKTYLYKVLTGPTRSPVYRNRCWYLRESLDLELMQEGAKLLVGEKDFSSFRASGCGAKHPIREVTSFTVEAGDDGFIEFTVRGTAFLRHMVRIMVGTLVELGKGKVTINEFKDIIEAKKRTAAPYTAPPQGLFLMKTEY</sequence>
<dbReference type="EC" id="5.4.99.12" evidence="5"/>
<dbReference type="CDD" id="cd02570">
    <property type="entry name" value="PseudoU_synth_EcTruA"/>
    <property type="match status" value="1"/>
</dbReference>
<dbReference type="InterPro" id="IPR001406">
    <property type="entry name" value="PsdUridine_synth_TruA"/>
</dbReference>
<dbReference type="InterPro" id="IPR020095">
    <property type="entry name" value="PsdUridine_synth_TruA_C"/>
</dbReference>
<feature type="domain" description="Pseudouridine synthase I TruA alpha/beta" evidence="4">
    <location>
        <begin position="8"/>
        <end position="114"/>
    </location>
</feature>
<dbReference type="AlphaFoldDB" id="A0A3B0QZ73"/>
<dbReference type="Pfam" id="PF01416">
    <property type="entry name" value="PseudoU_synth_1"/>
    <property type="match status" value="2"/>
</dbReference>
<reference evidence="5" key="1">
    <citation type="submission" date="2018-06" db="EMBL/GenBank/DDBJ databases">
        <authorList>
            <person name="Zhirakovskaya E."/>
        </authorList>
    </citation>
    <scope>NUCLEOTIDE SEQUENCE</scope>
</reference>
<dbReference type="SUPFAM" id="SSF55120">
    <property type="entry name" value="Pseudouridine synthase"/>
    <property type="match status" value="1"/>
</dbReference>
<dbReference type="GO" id="GO:0003723">
    <property type="term" value="F:RNA binding"/>
    <property type="evidence" value="ECO:0007669"/>
    <property type="project" value="InterPro"/>
</dbReference>
<dbReference type="PANTHER" id="PTHR11142">
    <property type="entry name" value="PSEUDOURIDYLATE SYNTHASE"/>
    <property type="match status" value="1"/>
</dbReference>
<keyword evidence="3 5" id="KW-0413">Isomerase</keyword>
<dbReference type="GO" id="GO:0160147">
    <property type="term" value="F:tRNA pseudouridine(38-40) synthase activity"/>
    <property type="evidence" value="ECO:0007669"/>
    <property type="project" value="UniProtKB-EC"/>
</dbReference>
<dbReference type="NCBIfam" id="TIGR00071">
    <property type="entry name" value="hisT_truA"/>
    <property type="match status" value="1"/>
</dbReference>
<dbReference type="InterPro" id="IPR020097">
    <property type="entry name" value="PsdUridine_synth_TruA_a/b_dom"/>
</dbReference>
<evidence type="ECO:0000256" key="2">
    <source>
        <dbReference type="ARBA" id="ARBA00022694"/>
    </source>
</evidence>
<dbReference type="EMBL" id="UOEA01000072">
    <property type="protein sequence ID" value="VAV84767.1"/>
    <property type="molecule type" value="Genomic_DNA"/>
</dbReference>
<evidence type="ECO:0000313" key="5">
    <source>
        <dbReference type="EMBL" id="VAV84767.1"/>
    </source>
</evidence>
<dbReference type="FunFam" id="3.30.70.580:FF:000001">
    <property type="entry name" value="tRNA pseudouridine synthase A"/>
    <property type="match status" value="1"/>
</dbReference>
<keyword evidence="2" id="KW-0819">tRNA processing</keyword>
<comment type="similarity">
    <text evidence="1">Belongs to the tRNA pseudouridine synthase TruA family.</text>
</comment>
<name>A0A3B0QZ73_9ZZZZ</name>
<dbReference type="PANTHER" id="PTHR11142:SF0">
    <property type="entry name" value="TRNA PSEUDOURIDINE SYNTHASE-LIKE 1"/>
    <property type="match status" value="1"/>
</dbReference>
<dbReference type="PIRSF" id="PIRSF001430">
    <property type="entry name" value="tRNA_psdUrid_synth"/>
    <property type="match status" value="1"/>
</dbReference>
<protein>
    <submittedName>
        <fullName evidence="5">tRNA pseudouridine(38-40) synthase</fullName>
        <ecNumber evidence="5">5.4.99.12</ecNumber>
    </submittedName>
</protein>
<proteinExistence type="inferred from homology"/>
<dbReference type="HAMAP" id="MF_00171">
    <property type="entry name" value="TruA"/>
    <property type="match status" value="1"/>
</dbReference>
<evidence type="ECO:0000259" key="4">
    <source>
        <dbReference type="Pfam" id="PF01416"/>
    </source>
</evidence>
<dbReference type="GO" id="GO:0031119">
    <property type="term" value="P:tRNA pseudouridine synthesis"/>
    <property type="evidence" value="ECO:0007669"/>
    <property type="project" value="TreeGrafter"/>
</dbReference>
<evidence type="ECO:0000256" key="1">
    <source>
        <dbReference type="ARBA" id="ARBA00009375"/>
    </source>
</evidence>
<gene>
    <name evidence="5" type="ORF">MNBD_DELTA01-154</name>
</gene>
<accession>A0A3B0QZ73</accession>
<feature type="domain" description="Pseudouridine synthase I TruA alpha/beta" evidence="4">
    <location>
        <begin position="156"/>
        <end position="257"/>
    </location>
</feature>
<dbReference type="Gene3D" id="3.30.70.580">
    <property type="entry name" value="Pseudouridine synthase I, catalytic domain, N-terminal subdomain"/>
    <property type="match status" value="1"/>
</dbReference>